<dbReference type="Pfam" id="PF05368">
    <property type="entry name" value="NmrA"/>
    <property type="match status" value="1"/>
</dbReference>
<dbReference type="AlphaFoldDB" id="A0AAJ2SEP4"/>
<dbReference type="PANTHER" id="PTHR43162">
    <property type="match status" value="1"/>
</dbReference>
<accession>A0AAJ2SEP4</accession>
<dbReference type="InterPro" id="IPR051604">
    <property type="entry name" value="Ergot_Alk_Oxidoreductase"/>
</dbReference>
<evidence type="ECO:0000313" key="5">
    <source>
        <dbReference type="Proteomes" id="UP001278738"/>
    </source>
</evidence>
<dbReference type="PANTHER" id="PTHR43162:SF1">
    <property type="entry name" value="PRESTALK A DIFFERENTIATION PROTEIN A"/>
    <property type="match status" value="1"/>
</dbReference>
<evidence type="ECO:0000259" key="1">
    <source>
        <dbReference type="Pfam" id="PF05368"/>
    </source>
</evidence>
<dbReference type="EMBL" id="JAWXVG010000003">
    <property type="protein sequence ID" value="MDX6182427.1"/>
    <property type="molecule type" value="Genomic_DNA"/>
</dbReference>
<gene>
    <name evidence="2" type="ORF">SGQ18_09665</name>
    <name evidence="3" type="ORF">SGQ44_07825</name>
</gene>
<feature type="domain" description="NmrA-like" evidence="1">
    <location>
        <begin position="2"/>
        <end position="258"/>
    </location>
</feature>
<dbReference type="InterPro" id="IPR036291">
    <property type="entry name" value="NAD(P)-bd_dom_sf"/>
</dbReference>
<comment type="caution">
    <text evidence="3">The sequence shown here is derived from an EMBL/GenBank/DDBJ whole genome shotgun (WGS) entry which is preliminary data.</text>
</comment>
<evidence type="ECO:0000313" key="4">
    <source>
        <dbReference type="Proteomes" id="UP001270053"/>
    </source>
</evidence>
<dbReference type="Proteomes" id="UP001278738">
    <property type="component" value="Unassembled WGS sequence"/>
</dbReference>
<reference evidence="3 5" key="1">
    <citation type="submission" date="2023-11" db="EMBL/GenBank/DDBJ databases">
        <title>Unpublished Manusciprt.</title>
        <authorList>
            <person name="Saticioglu I.B."/>
            <person name="Ay H."/>
            <person name="Ajmi N."/>
            <person name="Altun S."/>
            <person name="Duman M."/>
        </authorList>
    </citation>
    <scope>NUCLEOTIDE SEQUENCE</scope>
    <source>
        <strain evidence="2 5">Fl-33</strain>
        <strain evidence="3">Fl-77</strain>
    </source>
</reference>
<dbReference type="EMBL" id="JAWXVH010000003">
    <property type="protein sequence ID" value="MDX6185660.1"/>
    <property type="molecule type" value="Genomic_DNA"/>
</dbReference>
<name>A0AAJ2SEP4_9FLAO</name>
<evidence type="ECO:0000313" key="3">
    <source>
        <dbReference type="EMBL" id="MDX6185660.1"/>
    </source>
</evidence>
<evidence type="ECO:0000313" key="2">
    <source>
        <dbReference type="EMBL" id="MDX6182427.1"/>
    </source>
</evidence>
<keyword evidence="5" id="KW-1185">Reference proteome</keyword>
<sequence length="290" mass="32547">MKIAIGTATGNIGSFIAKELSNTDNDLILLGRNFSKLKNLEVTNAKLIQLDSLNANDVINATRNCDALFWIIPPILTLESIEESYNKMIHSGATAVQQNDIKRVVLVSSLGSNFPGNLSTISYVNKLENTFAAICKNVAVIRPGYFMENLLNQKDAILKNNRVECPFDENHKIPFISTDDIGIIAANYLQDKNWQGIIIKELMGPEHLSMLDVVKMFSKMLNKNIKYKQITYEEIKIQTAKMGLNNAIQIELFNLYKALGDPKGIYSLPRTKEAFTPITLKNMINKKFLS</sequence>
<organism evidence="3 4">
    <name type="scientific">Flavobacterium flavipigmentatum</name>
    <dbReference type="NCBI Taxonomy" id="2893884"/>
    <lineage>
        <taxon>Bacteria</taxon>
        <taxon>Pseudomonadati</taxon>
        <taxon>Bacteroidota</taxon>
        <taxon>Flavobacteriia</taxon>
        <taxon>Flavobacteriales</taxon>
        <taxon>Flavobacteriaceae</taxon>
        <taxon>Flavobacterium</taxon>
    </lineage>
</organism>
<protein>
    <submittedName>
        <fullName evidence="3">NAD(P)H-binding protein</fullName>
    </submittedName>
</protein>
<proteinExistence type="predicted"/>
<dbReference type="Gene3D" id="3.90.25.10">
    <property type="entry name" value="UDP-galactose 4-epimerase, domain 1"/>
    <property type="match status" value="1"/>
</dbReference>
<dbReference type="Gene3D" id="3.40.50.720">
    <property type="entry name" value="NAD(P)-binding Rossmann-like Domain"/>
    <property type="match status" value="1"/>
</dbReference>
<dbReference type="InterPro" id="IPR008030">
    <property type="entry name" value="NmrA-like"/>
</dbReference>
<dbReference type="SUPFAM" id="SSF51735">
    <property type="entry name" value="NAD(P)-binding Rossmann-fold domains"/>
    <property type="match status" value="1"/>
</dbReference>
<dbReference type="Proteomes" id="UP001270053">
    <property type="component" value="Unassembled WGS sequence"/>
</dbReference>
<dbReference type="RefSeq" id="WP_229974889.1">
    <property type="nucleotide sequence ID" value="NZ_CP087133.1"/>
</dbReference>